<dbReference type="RefSeq" id="XP_001448568.1">
    <property type="nucleotide sequence ID" value="XM_001448531.1"/>
</dbReference>
<feature type="region of interest" description="Disordered" evidence="1">
    <location>
        <begin position="246"/>
        <end position="283"/>
    </location>
</feature>
<protein>
    <recommendedName>
        <fullName evidence="2">Cilia- and flagella-associated protein 61 N-terminal domain-containing protein</fullName>
    </recommendedName>
</protein>
<evidence type="ECO:0000313" key="4">
    <source>
        <dbReference type="Proteomes" id="UP000000600"/>
    </source>
</evidence>
<dbReference type="GeneID" id="5034353"/>
<dbReference type="Pfam" id="PF16092">
    <property type="entry name" value="CFAP61_N"/>
    <property type="match status" value="1"/>
</dbReference>
<keyword evidence="4" id="KW-1185">Reference proteome</keyword>
<dbReference type="OrthoDB" id="441013at2759"/>
<dbReference type="PANTHER" id="PTHR21178:SF8">
    <property type="entry name" value="CILIA- AND FLAGELLA-ASSOCIATED PROTEIN 61"/>
    <property type="match status" value="1"/>
</dbReference>
<reference evidence="3 4" key="1">
    <citation type="journal article" date="2006" name="Nature">
        <title>Global trends of whole-genome duplications revealed by the ciliate Paramecium tetraurelia.</title>
        <authorList>
            <consortium name="Genoscope"/>
            <person name="Aury J.-M."/>
            <person name="Jaillon O."/>
            <person name="Duret L."/>
            <person name="Noel B."/>
            <person name="Jubin C."/>
            <person name="Porcel B.M."/>
            <person name="Segurens B."/>
            <person name="Daubin V."/>
            <person name="Anthouard V."/>
            <person name="Aiach N."/>
            <person name="Arnaiz O."/>
            <person name="Billaut A."/>
            <person name="Beisson J."/>
            <person name="Blanc I."/>
            <person name="Bouhouche K."/>
            <person name="Camara F."/>
            <person name="Duharcourt S."/>
            <person name="Guigo R."/>
            <person name="Gogendeau D."/>
            <person name="Katinka M."/>
            <person name="Keller A.-M."/>
            <person name="Kissmehl R."/>
            <person name="Klotz C."/>
            <person name="Koll F."/>
            <person name="Le Moue A."/>
            <person name="Lepere C."/>
            <person name="Malinsky S."/>
            <person name="Nowacki M."/>
            <person name="Nowak J.K."/>
            <person name="Plattner H."/>
            <person name="Poulain J."/>
            <person name="Ruiz F."/>
            <person name="Serrano V."/>
            <person name="Zagulski M."/>
            <person name="Dessen P."/>
            <person name="Betermier M."/>
            <person name="Weissenbach J."/>
            <person name="Scarpelli C."/>
            <person name="Schachter V."/>
            <person name="Sperling L."/>
            <person name="Meyer E."/>
            <person name="Cohen J."/>
            <person name="Wincker P."/>
        </authorList>
    </citation>
    <scope>NUCLEOTIDE SEQUENCE [LARGE SCALE GENOMIC DNA]</scope>
    <source>
        <strain evidence="3 4">Stock d4-2</strain>
    </source>
</reference>
<dbReference type="EMBL" id="CT868396">
    <property type="protein sequence ID" value="CAK81171.1"/>
    <property type="molecule type" value="Genomic_DNA"/>
</dbReference>
<dbReference type="eggNOG" id="ENOG502QSEC">
    <property type="taxonomic scope" value="Eukaryota"/>
</dbReference>
<proteinExistence type="predicted"/>
<gene>
    <name evidence="3" type="ORF">GSPATT00016012001</name>
</gene>
<dbReference type="InParanoid" id="A0DDQ4"/>
<dbReference type="Proteomes" id="UP000000600">
    <property type="component" value="Unassembled WGS sequence"/>
</dbReference>
<dbReference type="STRING" id="5888.A0DDQ4"/>
<evidence type="ECO:0000259" key="2">
    <source>
        <dbReference type="Pfam" id="PF16092"/>
    </source>
</evidence>
<feature type="domain" description="Cilia- and flagella-associated protein 61 N-terminal" evidence="2">
    <location>
        <begin position="1"/>
        <end position="94"/>
    </location>
</feature>
<name>A0DDQ4_PARTE</name>
<dbReference type="InterPro" id="IPR032151">
    <property type="entry name" value="CFAP61_N"/>
</dbReference>
<evidence type="ECO:0000313" key="3">
    <source>
        <dbReference type="EMBL" id="CAK81171.1"/>
    </source>
</evidence>
<sequence length="315" mass="36729">MEIRMAREEDHDDLAAILQSSIKMYTLKEFGEFFIADLIATQNQTRRQARNYRSDGKAIVGQVGDKAVGLMSISITVYQGQCFDLEVFDNLYKSEYMEAIRNRLDQLALEDQINKQITNYKKHIELTKEAMKCHMIGQRLYLQQYCFDRDQEIKQKIDDYGQEDLAKTLTQQVVTNMINGWLKDYQVFKPSDLFLEYPDSFKDLECITIKPIQVLLEALEFFGLPKGYMNGEGHWKDWAKKKEEEQKALSLKRPKRQQKKTNKKAKKEDKDEDIFKPPPYFDLGPFSQAFTTFTSVSAETRAQARSVSARQESKS</sequence>
<dbReference type="KEGG" id="ptm:GSPATT00016012001"/>
<organism evidence="3 4">
    <name type="scientific">Paramecium tetraurelia</name>
    <dbReference type="NCBI Taxonomy" id="5888"/>
    <lineage>
        <taxon>Eukaryota</taxon>
        <taxon>Sar</taxon>
        <taxon>Alveolata</taxon>
        <taxon>Ciliophora</taxon>
        <taxon>Intramacronucleata</taxon>
        <taxon>Oligohymenophorea</taxon>
        <taxon>Peniculida</taxon>
        <taxon>Parameciidae</taxon>
        <taxon>Paramecium</taxon>
    </lineage>
</organism>
<feature type="compositionally biased region" description="Basic residues" evidence="1">
    <location>
        <begin position="250"/>
        <end position="265"/>
    </location>
</feature>
<dbReference type="PANTHER" id="PTHR21178">
    <property type="entry name" value="CILIA- AND FLAGELLA-ASSOCIATED PROTEIN 61"/>
    <property type="match status" value="1"/>
</dbReference>
<feature type="compositionally biased region" description="Basic and acidic residues" evidence="1">
    <location>
        <begin position="266"/>
        <end position="275"/>
    </location>
</feature>
<accession>A0DDQ4</accession>
<dbReference type="HOGENOM" id="CLU_884155_0_0_1"/>
<evidence type="ECO:0000256" key="1">
    <source>
        <dbReference type="SAM" id="MobiDB-lite"/>
    </source>
</evidence>
<dbReference type="AlphaFoldDB" id="A0DDQ4"/>
<dbReference type="InterPro" id="IPR038884">
    <property type="entry name" value="CFAP61"/>
</dbReference>